<evidence type="ECO:0000256" key="4">
    <source>
        <dbReference type="ARBA" id="ARBA00036539"/>
    </source>
</evidence>
<evidence type="ECO:0000256" key="7">
    <source>
        <dbReference type="RuleBase" id="RU361279"/>
    </source>
</evidence>
<reference evidence="10 11" key="1">
    <citation type="journal article" date="2019" name="Sci. Rep.">
        <title>Comparative genomics of chytrid fungi reveal insights into the obligate biotrophic and pathogenic lifestyle of Synchytrium endobioticum.</title>
        <authorList>
            <person name="van de Vossenberg B.T.L.H."/>
            <person name="Warris S."/>
            <person name="Nguyen H.D.T."/>
            <person name="van Gent-Pelzer M.P.E."/>
            <person name="Joly D.L."/>
            <person name="van de Geest H.C."/>
            <person name="Bonants P.J.M."/>
            <person name="Smith D.S."/>
            <person name="Levesque C.A."/>
            <person name="van der Lee T.A.J."/>
        </authorList>
    </citation>
    <scope>NUCLEOTIDE SEQUENCE [LARGE SCALE GENOMIC DNA]</scope>
    <source>
        <strain evidence="8 11">LEV6574</strain>
        <strain evidence="9 10">MB42</strain>
    </source>
</reference>
<evidence type="ECO:0000313" key="9">
    <source>
        <dbReference type="EMBL" id="TPX50571.1"/>
    </source>
</evidence>
<evidence type="ECO:0000256" key="1">
    <source>
        <dbReference type="ARBA" id="ARBA00010638"/>
    </source>
</evidence>
<dbReference type="Gene3D" id="3.40.50.10420">
    <property type="entry name" value="NagB/RpiA/CoA transferase-like"/>
    <property type="match status" value="1"/>
</dbReference>
<dbReference type="Proteomes" id="UP000320475">
    <property type="component" value="Unassembled WGS sequence"/>
</dbReference>
<dbReference type="AlphaFoldDB" id="A0A507CZM2"/>
<keyword evidence="3 6" id="KW-0067">ATP-binding</keyword>
<dbReference type="STRING" id="286115.A0A507CZM2"/>
<evidence type="ECO:0000256" key="2">
    <source>
        <dbReference type="ARBA" id="ARBA00022741"/>
    </source>
</evidence>
<dbReference type="Pfam" id="PF01812">
    <property type="entry name" value="5-FTHF_cyc-lig"/>
    <property type="match status" value="1"/>
</dbReference>
<dbReference type="PANTHER" id="PTHR23407:SF1">
    <property type="entry name" value="5-FORMYLTETRAHYDROFOLATE CYCLO-LIGASE"/>
    <property type="match status" value="1"/>
</dbReference>
<dbReference type="OrthoDB" id="2015992at2759"/>
<dbReference type="PANTHER" id="PTHR23407">
    <property type="entry name" value="ATPASE INHIBITOR/5-FORMYLTETRAHYDROFOLATE CYCLO-LIGASE"/>
    <property type="match status" value="1"/>
</dbReference>
<dbReference type="InterPro" id="IPR024185">
    <property type="entry name" value="FTHF_cligase-like_sf"/>
</dbReference>
<comment type="cofactor">
    <cofactor evidence="7">
        <name>Mg(2+)</name>
        <dbReference type="ChEBI" id="CHEBI:18420"/>
    </cofactor>
</comment>
<dbReference type="InterPro" id="IPR037171">
    <property type="entry name" value="NagB/RpiA_transferase-like"/>
</dbReference>
<proteinExistence type="inferred from homology"/>
<keyword evidence="10" id="KW-1185">Reference proteome</keyword>
<dbReference type="InterPro" id="IPR002698">
    <property type="entry name" value="FTHF_cligase"/>
</dbReference>
<keyword evidence="2 6" id="KW-0547">Nucleotide-binding</keyword>
<organism evidence="8 11">
    <name type="scientific">Synchytrium endobioticum</name>
    <dbReference type="NCBI Taxonomy" id="286115"/>
    <lineage>
        <taxon>Eukaryota</taxon>
        <taxon>Fungi</taxon>
        <taxon>Fungi incertae sedis</taxon>
        <taxon>Chytridiomycota</taxon>
        <taxon>Chytridiomycota incertae sedis</taxon>
        <taxon>Chytridiomycetes</taxon>
        <taxon>Synchytriales</taxon>
        <taxon>Synchytriaceae</taxon>
        <taxon>Synchytrium</taxon>
    </lineage>
</organism>
<dbReference type="EC" id="6.3.3.2" evidence="5 7"/>
<evidence type="ECO:0000256" key="3">
    <source>
        <dbReference type="ARBA" id="ARBA00022840"/>
    </source>
</evidence>
<dbReference type="GO" id="GO:0035999">
    <property type="term" value="P:tetrahydrofolate interconversion"/>
    <property type="evidence" value="ECO:0007669"/>
    <property type="project" value="TreeGrafter"/>
</dbReference>
<comment type="similarity">
    <text evidence="1 7">Belongs to the 5-formyltetrahydrofolate cyclo-ligase family.</text>
</comment>
<protein>
    <recommendedName>
        <fullName evidence="5 7">5-formyltetrahydrofolate cyclo-ligase</fullName>
        <ecNumber evidence="5 7">6.3.3.2</ecNumber>
    </recommendedName>
</protein>
<feature type="binding site" evidence="6">
    <location>
        <position position="56"/>
    </location>
    <ligand>
        <name>substrate</name>
    </ligand>
</feature>
<dbReference type="GO" id="GO:0030272">
    <property type="term" value="F:5-formyltetrahydrofolate cyclo-ligase activity"/>
    <property type="evidence" value="ECO:0007669"/>
    <property type="project" value="UniProtKB-EC"/>
</dbReference>
<dbReference type="VEuPathDB" id="FungiDB:SeMB42_g02197"/>
<name>A0A507CZM2_9FUNG</name>
<sequence>MRDLAITAAKKLLRRELRAKLAGLRNEIIQSESQIVTAKLLQLDQYKQSENISVYISTPTETSTVDIIRDIFNKGKKCFVPQWNDDEMEMVYVSSWEQYVNLPLNKWSIPEPPHDGSYEEVPATQLDLIVMPGLAFDREGYRMGHGKGYYDRFLDKSRAQRASSGIISRKPFTVALALSAQYVDSVPHDDLDLKPDMILNPME</sequence>
<dbReference type="GO" id="GO:0009396">
    <property type="term" value="P:folic acid-containing compound biosynthetic process"/>
    <property type="evidence" value="ECO:0007669"/>
    <property type="project" value="TreeGrafter"/>
</dbReference>
<dbReference type="EMBL" id="QEAN01000065">
    <property type="protein sequence ID" value="TPX50571.1"/>
    <property type="molecule type" value="Genomic_DNA"/>
</dbReference>
<feature type="binding site" evidence="6">
    <location>
        <begin position="142"/>
        <end position="150"/>
    </location>
    <ligand>
        <name>ATP</name>
        <dbReference type="ChEBI" id="CHEBI:30616"/>
    </ligand>
</feature>
<dbReference type="EMBL" id="QEAM01000174">
    <property type="protein sequence ID" value="TPX44623.1"/>
    <property type="molecule type" value="Genomic_DNA"/>
</dbReference>
<evidence type="ECO:0000313" key="10">
    <source>
        <dbReference type="Proteomes" id="UP000317494"/>
    </source>
</evidence>
<dbReference type="PIRSF" id="PIRSF006806">
    <property type="entry name" value="FTHF_cligase"/>
    <property type="match status" value="1"/>
</dbReference>
<dbReference type="SUPFAM" id="SSF100950">
    <property type="entry name" value="NagB/RpiA/CoA transferase-like"/>
    <property type="match status" value="1"/>
</dbReference>
<dbReference type="Proteomes" id="UP000317494">
    <property type="component" value="Unassembled WGS sequence"/>
</dbReference>
<evidence type="ECO:0000313" key="8">
    <source>
        <dbReference type="EMBL" id="TPX44623.1"/>
    </source>
</evidence>
<evidence type="ECO:0000256" key="5">
    <source>
        <dbReference type="ARBA" id="ARBA00038966"/>
    </source>
</evidence>
<keyword evidence="7" id="KW-0460">Magnesium</keyword>
<evidence type="ECO:0000256" key="6">
    <source>
        <dbReference type="PIRSR" id="PIRSR006806-1"/>
    </source>
</evidence>
<dbReference type="GO" id="GO:0046872">
    <property type="term" value="F:metal ion binding"/>
    <property type="evidence" value="ECO:0007669"/>
    <property type="project" value="UniProtKB-KW"/>
</dbReference>
<comment type="caution">
    <text evidence="8">The sequence shown here is derived from an EMBL/GenBank/DDBJ whole genome shotgun (WGS) entry which is preliminary data.</text>
</comment>
<gene>
    <name evidence="8" type="ORF">SeLEV6574_g04383</name>
    <name evidence="9" type="ORF">SeMB42_g02197</name>
</gene>
<evidence type="ECO:0000313" key="11">
    <source>
        <dbReference type="Proteomes" id="UP000320475"/>
    </source>
</evidence>
<dbReference type="GO" id="GO:0005739">
    <property type="term" value="C:mitochondrion"/>
    <property type="evidence" value="ECO:0007669"/>
    <property type="project" value="TreeGrafter"/>
</dbReference>
<dbReference type="NCBIfam" id="TIGR02727">
    <property type="entry name" value="MTHFS_bact"/>
    <property type="match status" value="1"/>
</dbReference>
<comment type="catalytic activity">
    <reaction evidence="4 7">
        <text>(6S)-5-formyl-5,6,7,8-tetrahydrofolate + ATP = (6R)-5,10-methenyltetrahydrofolate + ADP + phosphate</text>
        <dbReference type="Rhea" id="RHEA:10488"/>
        <dbReference type="ChEBI" id="CHEBI:30616"/>
        <dbReference type="ChEBI" id="CHEBI:43474"/>
        <dbReference type="ChEBI" id="CHEBI:57455"/>
        <dbReference type="ChEBI" id="CHEBI:57457"/>
        <dbReference type="ChEBI" id="CHEBI:456216"/>
        <dbReference type="EC" id="6.3.3.2"/>
    </reaction>
</comment>
<dbReference type="GO" id="GO:0005524">
    <property type="term" value="F:ATP binding"/>
    <property type="evidence" value="ECO:0007669"/>
    <property type="project" value="UniProtKB-KW"/>
</dbReference>
<feature type="binding site" evidence="6">
    <location>
        <position position="61"/>
    </location>
    <ligand>
        <name>substrate</name>
    </ligand>
</feature>
<keyword evidence="7" id="KW-0479">Metal-binding</keyword>
<accession>A0A507CZM2</accession>
<feature type="binding site" evidence="6">
    <location>
        <begin position="10"/>
        <end position="14"/>
    </location>
    <ligand>
        <name>ATP</name>
        <dbReference type="ChEBI" id="CHEBI:30616"/>
    </ligand>
</feature>